<feature type="compositionally biased region" description="Polar residues" evidence="4">
    <location>
        <begin position="100"/>
        <end position="115"/>
    </location>
</feature>
<dbReference type="PANTHER" id="PTHR23326">
    <property type="entry name" value="CCR4 NOT-RELATED"/>
    <property type="match status" value="1"/>
</dbReference>
<dbReference type="GeneID" id="90075914"/>
<name>A0AAV5QT48_9ASCO</name>
<evidence type="ECO:0000256" key="1">
    <source>
        <dbReference type="ARBA" id="ARBA00007682"/>
    </source>
</evidence>
<sequence length="339" mass="36811">MATNWGAGNIGNSGNFGSFGNFGNFGQAPTIANGGATSSSVDLTQKQGNNNNNNNNNNNITLANTTPIGGHGDVNGSTNGNRDQSSMILPPGLQKVSGKSPINNGGSSTDGQDQMSADGEAMDITQNNNNNSNNSNTLNNDSSGGKSLIPAAAAADDDDSNLTDIDRFGLKGLLPLFRMSNQGVAKLAMGTDLLMSGLDLDDNEESLSSTFQSPWVETSIKDVEPAYKLPESVRELNDIKFKEIHLQPAENRIGNFPEDTLFFIFYSKPKDILQELAARELRERNWRFHKVLKVWLAKVKDVEPIQEGPSAERGLYTFFDPQNWQKVTKEFVLEYSAVL</sequence>
<keyword evidence="2" id="KW-0805">Transcription regulation</keyword>
<feature type="region of interest" description="Disordered" evidence="4">
    <location>
        <begin position="36"/>
        <end position="145"/>
    </location>
</feature>
<comment type="similarity">
    <text evidence="1">Belongs to the CNOT2/3/5 family.</text>
</comment>
<dbReference type="Proteomes" id="UP001360560">
    <property type="component" value="Unassembled WGS sequence"/>
</dbReference>
<keyword evidence="3" id="KW-0804">Transcription</keyword>
<organism evidence="6 7">
    <name type="scientific">Saccharomycopsis crataegensis</name>
    <dbReference type="NCBI Taxonomy" id="43959"/>
    <lineage>
        <taxon>Eukaryota</taxon>
        <taxon>Fungi</taxon>
        <taxon>Dikarya</taxon>
        <taxon>Ascomycota</taxon>
        <taxon>Saccharomycotina</taxon>
        <taxon>Saccharomycetes</taxon>
        <taxon>Saccharomycopsidaceae</taxon>
        <taxon>Saccharomycopsis</taxon>
    </lineage>
</organism>
<dbReference type="EMBL" id="BTFZ01000013">
    <property type="protein sequence ID" value="GMM37939.1"/>
    <property type="molecule type" value="Genomic_DNA"/>
</dbReference>
<dbReference type="InterPro" id="IPR038635">
    <property type="entry name" value="CCR4-NOT_su2/3/5_C_sf"/>
</dbReference>
<dbReference type="RefSeq" id="XP_064854935.1">
    <property type="nucleotide sequence ID" value="XM_064998863.1"/>
</dbReference>
<evidence type="ECO:0000256" key="2">
    <source>
        <dbReference type="ARBA" id="ARBA00023015"/>
    </source>
</evidence>
<feature type="compositionally biased region" description="Low complexity" evidence="4">
    <location>
        <begin position="49"/>
        <end position="59"/>
    </location>
</feature>
<evidence type="ECO:0000313" key="6">
    <source>
        <dbReference type="EMBL" id="GMM37939.1"/>
    </source>
</evidence>
<keyword evidence="7" id="KW-1185">Reference proteome</keyword>
<feature type="compositionally biased region" description="Low complexity" evidence="4">
    <location>
        <begin position="127"/>
        <end position="143"/>
    </location>
</feature>
<evidence type="ECO:0000313" key="7">
    <source>
        <dbReference type="Proteomes" id="UP001360560"/>
    </source>
</evidence>
<protein>
    <submittedName>
        <fullName evidence="6">CCR4-NOT core subunit</fullName>
    </submittedName>
</protein>
<feature type="compositionally biased region" description="Polar residues" evidence="4">
    <location>
        <begin position="36"/>
        <end position="48"/>
    </location>
</feature>
<gene>
    <name evidence="6" type="ORF">DASC09_052640</name>
</gene>
<dbReference type="InterPro" id="IPR007282">
    <property type="entry name" value="NOT2/3/5_C"/>
</dbReference>
<dbReference type="Gene3D" id="2.30.30.1020">
    <property type="entry name" value="CCR4-NOT complex subunit 2/3/5, C-terminal domain"/>
    <property type="match status" value="1"/>
</dbReference>
<comment type="caution">
    <text evidence="6">The sequence shown here is derived from an EMBL/GenBank/DDBJ whole genome shotgun (WGS) entry which is preliminary data.</text>
</comment>
<dbReference type="Pfam" id="PF04153">
    <property type="entry name" value="NOT2_3_5_C"/>
    <property type="match status" value="1"/>
</dbReference>
<evidence type="ECO:0000256" key="4">
    <source>
        <dbReference type="SAM" id="MobiDB-lite"/>
    </source>
</evidence>
<dbReference type="GO" id="GO:0000289">
    <property type="term" value="P:nuclear-transcribed mRNA poly(A) tail shortening"/>
    <property type="evidence" value="ECO:0007669"/>
    <property type="project" value="UniProtKB-ARBA"/>
</dbReference>
<dbReference type="GO" id="GO:0030015">
    <property type="term" value="C:CCR4-NOT core complex"/>
    <property type="evidence" value="ECO:0007669"/>
    <property type="project" value="InterPro"/>
</dbReference>
<dbReference type="GO" id="GO:0006355">
    <property type="term" value="P:regulation of DNA-templated transcription"/>
    <property type="evidence" value="ECO:0007669"/>
    <property type="project" value="InterPro"/>
</dbReference>
<dbReference type="AlphaFoldDB" id="A0AAV5QT48"/>
<reference evidence="6 7" key="1">
    <citation type="journal article" date="2023" name="Elife">
        <title>Identification of key yeast species and microbe-microbe interactions impacting larval growth of Drosophila in the wild.</title>
        <authorList>
            <person name="Mure A."/>
            <person name="Sugiura Y."/>
            <person name="Maeda R."/>
            <person name="Honda K."/>
            <person name="Sakurai N."/>
            <person name="Takahashi Y."/>
            <person name="Watada M."/>
            <person name="Katoh T."/>
            <person name="Gotoh A."/>
            <person name="Gotoh Y."/>
            <person name="Taniguchi I."/>
            <person name="Nakamura K."/>
            <person name="Hayashi T."/>
            <person name="Katayama T."/>
            <person name="Uemura T."/>
            <person name="Hattori Y."/>
        </authorList>
    </citation>
    <scope>NUCLEOTIDE SEQUENCE [LARGE SCALE GENOMIC DNA]</scope>
    <source>
        <strain evidence="6 7">SC-9</strain>
    </source>
</reference>
<accession>A0AAV5QT48</accession>
<dbReference type="InterPro" id="IPR040168">
    <property type="entry name" value="Not2/3/5"/>
</dbReference>
<proteinExistence type="inferred from homology"/>
<evidence type="ECO:0000256" key="3">
    <source>
        <dbReference type="ARBA" id="ARBA00023163"/>
    </source>
</evidence>
<feature type="compositionally biased region" description="Polar residues" evidence="4">
    <location>
        <begin position="75"/>
        <end position="87"/>
    </location>
</feature>
<feature type="domain" description="NOT2/NOT3/NOT5 C-terminal" evidence="5">
    <location>
        <begin position="208"/>
        <end position="337"/>
    </location>
</feature>
<evidence type="ECO:0000259" key="5">
    <source>
        <dbReference type="Pfam" id="PF04153"/>
    </source>
</evidence>